<organism evidence="2 3">
    <name type="scientific">Kryptolebias marmoratus</name>
    <name type="common">Mangrove killifish</name>
    <name type="synonym">Rivulus marmoratus</name>
    <dbReference type="NCBI Taxonomy" id="37003"/>
    <lineage>
        <taxon>Eukaryota</taxon>
        <taxon>Metazoa</taxon>
        <taxon>Chordata</taxon>
        <taxon>Craniata</taxon>
        <taxon>Vertebrata</taxon>
        <taxon>Euteleostomi</taxon>
        <taxon>Actinopterygii</taxon>
        <taxon>Neopterygii</taxon>
        <taxon>Teleostei</taxon>
        <taxon>Neoteleostei</taxon>
        <taxon>Acanthomorphata</taxon>
        <taxon>Ovalentaria</taxon>
        <taxon>Atherinomorphae</taxon>
        <taxon>Cyprinodontiformes</taxon>
        <taxon>Rivulidae</taxon>
        <taxon>Kryptolebias</taxon>
    </lineage>
</organism>
<dbReference type="GO" id="GO:0048255">
    <property type="term" value="P:mRNA stabilization"/>
    <property type="evidence" value="ECO:0007669"/>
    <property type="project" value="TreeGrafter"/>
</dbReference>
<dbReference type="GO" id="GO:0007144">
    <property type="term" value="P:female meiosis I"/>
    <property type="evidence" value="ECO:0007669"/>
    <property type="project" value="TreeGrafter"/>
</dbReference>
<proteinExistence type="predicted"/>
<sequence>MPMPFISGASKPEKDNTSYWSHNSQDDPYRLCFTQTSIKNRKPTDKADCDSEVDLQGLVSNILDEADSRDSFFSESLPMCKPLWSPKTLREELLQYFKTEAKTLNNPSNHLSHETFSKAQQHLVDKVGDELSQSSGLAGNQQWLFNLPNGDDHSPRPQKLPPGLPVLKMMNTNPSQMQQSKYISMLPYIDRGNDQTLNSFPELSDIFRQQNEMNGSSFDSFHEDQYTKSSLNPFSNENYVPEDVNQLVSSFQSFMPCDDSICHEEFPNMHKQTLGSHKDQGLPEHWNITSPTMQIQKQLLGDLGSVQRGKIGEMKKKQFKLDAFQDLPDFSSQHMEYFPKPKGLSSHLNFTNHHQSKTAMQRENFNLSMNQYAKHQIQQSQMQAKIKSQMEREKMKMQMSGFLGDGFSRRQQSNAHMTEGNKCEQNPYFDFQGNMQYQRLDGENTVVCSGTPQQFTPLMYPAGDLRRYSSTPMNSNFNCRSSLLCENGVPGVDKSGLMSPNEAAAFNSVVSDMKTYRGENTYHGMVSAMAASLTNHGGPVMQLYFYLDECYEQFRSLEKDRKRTEIILKKTFPGKRTTAMTNTNLPRTPPNPKRLDQLIGNQMREQAKVASLLDRMECFCGISLHMNIHTALKNHHMAVCITQARCKEGSSNLTKTQQQGMNFTEERDNLLIAVALKDLSAATRRLRTALWSALQTTLPKPVTKQDHHAYEEPTCTERCSFLFQGYSFWI</sequence>
<dbReference type="GO" id="GO:0005737">
    <property type="term" value="C:cytoplasm"/>
    <property type="evidence" value="ECO:0007669"/>
    <property type="project" value="TreeGrafter"/>
</dbReference>
<dbReference type="GO" id="GO:0005634">
    <property type="term" value="C:nucleus"/>
    <property type="evidence" value="ECO:0007669"/>
    <property type="project" value="TreeGrafter"/>
</dbReference>
<dbReference type="Proteomes" id="UP000264800">
    <property type="component" value="Unplaced"/>
</dbReference>
<feature type="region of interest" description="Disordered" evidence="1">
    <location>
        <begin position="1"/>
        <end position="24"/>
    </location>
</feature>
<protein>
    <submittedName>
        <fullName evidence="2">Uncharacterized protein</fullName>
    </submittedName>
</protein>
<dbReference type="GO" id="GO:0007141">
    <property type="term" value="P:male meiosis I"/>
    <property type="evidence" value="ECO:0007669"/>
    <property type="project" value="TreeGrafter"/>
</dbReference>
<accession>A0A3Q3B9G5</accession>
<dbReference type="Ensembl" id="ENSKMAT00000026702.1">
    <property type="protein sequence ID" value="ENSKMAP00000026363.1"/>
    <property type="gene ID" value="ENSKMAG00000019556.1"/>
</dbReference>
<dbReference type="InterPro" id="IPR027963">
    <property type="entry name" value="MEIOC"/>
</dbReference>
<dbReference type="AlphaFoldDB" id="A0A3Q3B9G5"/>
<dbReference type="OMA" id="KMQMSGF"/>
<evidence type="ECO:0000256" key="1">
    <source>
        <dbReference type="SAM" id="MobiDB-lite"/>
    </source>
</evidence>
<reference evidence="2" key="2">
    <citation type="submission" date="2025-09" db="UniProtKB">
        <authorList>
            <consortium name="Ensembl"/>
        </authorList>
    </citation>
    <scope>IDENTIFICATION</scope>
</reference>
<dbReference type="PANTHER" id="PTHR33861">
    <property type="entry name" value="PROTEIN CBG18333"/>
    <property type="match status" value="1"/>
</dbReference>
<evidence type="ECO:0000313" key="3">
    <source>
        <dbReference type="Proteomes" id="UP000264800"/>
    </source>
</evidence>
<reference evidence="2" key="1">
    <citation type="submission" date="2025-08" db="UniProtKB">
        <authorList>
            <consortium name="Ensembl"/>
        </authorList>
    </citation>
    <scope>IDENTIFICATION</scope>
</reference>
<evidence type="ECO:0000313" key="2">
    <source>
        <dbReference type="Ensembl" id="ENSKMAP00000026363.1"/>
    </source>
</evidence>
<dbReference type="Pfam" id="PF15189">
    <property type="entry name" value="MEIOC"/>
    <property type="match status" value="1"/>
</dbReference>
<keyword evidence="3" id="KW-1185">Reference proteome</keyword>
<dbReference type="GeneTree" id="ENSGT00940000168031"/>
<dbReference type="PANTHER" id="PTHR33861:SF4">
    <property type="entry name" value="MEIOSIS-SPECIFIC COILED-COIL DOMAIN-CONTAINING PROTEIN MEIOC"/>
    <property type="match status" value="1"/>
</dbReference>
<dbReference type="STRING" id="37003.ENSKMAP00000026363"/>
<name>A0A3Q3B9G5_KRYMA</name>